<dbReference type="InterPro" id="IPR054728">
    <property type="entry name" value="RsmB-like_ferredoxin"/>
</dbReference>
<dbReference type="InterPro" id="IPR001678">
    <property type="entry name" value="MeTrfase_RsmB-F_NOP2_dom"/>
</dbReference>
<sequence length="477" mass="53075">MTKSVNEREIVLAVLLEVTENGQFSHIILRDVLSKYQYLEKRERAFITRVTEGTLEHMIEIDYILDQFSKVKVNKMKPVIRGILRSAVYQLKYMDSVPDRAVCNEAVKLAVRKGFSGLRGYVNGVLRSVIRGLDSVQYPKEKIEELSVRYSCPKWILDLWGKTYDTEVIGKMLDDFQQEKPVIIRCCLNRGTPGELKERLEAEGVTVVPHPYLSYAFQISGYDHLSELAAFQEGLFTVQDISSMLVAEIASPEAGARVIDVCAAPGGKALHVAEKLLLANGKMADGNTNGNANGNGTRDIFGHVEARDLTETKVELIRENIERTGLTNISAVCRDASVPDQESVESADLVIADLPCSGLGVIGKKPDLKYKASPDGIESLVRLQREILSCAQSYVKPGGTLVYSTCTINPAENMDNVHWFLEQYPEFSQDDIHERLCPELRGSVIEEGCIQLLPGVHKSDGFFIARLVKRHGGDQEL</sequence>
<dbReference type="GO" id="GO:0008173">
    <property type="term" value="F:RNA methyltransferase activity"/>
    <property type="evidence" value="ECO:0007669"/>
    <property type="project" value="InterPro"/>
</dbReference>
<dbReference type="EMBL" id="DWWO01000107">
    <property type="protein sequence ID" value="HJC34658.1"/>
    <property type="molecule type" value="Genomic_DNA"/>
</dbReference>
<dbReference type="AlphaFoldDB" id="A0A9D2NNT2"/>
<dbReference type="PROSITE" id="PS51686">
    <property type="entry name" value="SAM_MT_RSMB_NOP"/>
    <property type="match status" value="1"/>
</dbReference>
<evidence type="ECO:0000256" key="1">
    <source>
        <dbReference type="ARBA" id="ARBA00022603"/>
    </source>
</evidence>
<comment type="similarity">
    <text evidence="5">Belongs to the class I-like SAM-binding methyltransferase superfamily. RsmB/NOP family.</text>
</comment>
<dbReference type="InterPro" id="IPR029063">
    <property type="entry name" value="SAM-dependent_MTases_sf"/>
</dbReference>
<dbReference type="PANTHER" id="PTHR22807">
    <property type="entry name" value="NOP2 YEAST -RELATED NOL1/NOP2/FMU SUN DOMAIN-CONTAINING"/>
    <property type="match status" value="1"/>
</dbReference>
<dbReference type="NCBIfam" id="NF011494">
    <property type="entry name" value="PRK14902.1"/>
    <property type="match status" value="1"/>
</dbReference>
<comment type="caution">
    <text evidence="7">The sequence shown here is derived from an EMBL/GenBank/DDBJ whole genome shotgun (WGS) entry which is preliminary data.</text>
</comment>
<evidence type="ECO:0000256" key="5">
    <source>
        <dbReference type="PROSITE-ProRule" id="PRU01023"/>
    </source>
</evidence>
<feature type="domain" description="SAM-dependent MTase RsmB/NOP-type" evidence="6">
    <location>
        <begin position="172"/>
        <end position="470"/>
    </location>
</feature>
<name>A0A9D2NNT2_9FIRM</name>
<proteinExistence type="inferred from homology"/>
<dbReference type="Gene3D" id="1.10.940.10">
    <property type="entry name" value="NusB-like"/>
    <property type="match status" value="1"/>
</dbReference>
<dbReference type="Proteomes" id="UP000823890">
    <property type="component" value="Unassembled WGS sequence"/>
</dbReference>
<evidence type="ECO:0000313" key="7">
    <source>
        <dbReference type="EMBL" id="HJC34658.1"/>
    </source>
</evidence>
<dbReference type="EC" id="2.1.1.176" evidence="7"/>
<evidence type="ECO:0000313" key="8">
    <source>
        <dbReference type="Proteomes" id="UP000823890"/>
    </source>
</evidence>
<feature type="active site" description="Nucleophile" evidence="5">
    <location>
        <position position="406"/>
    </location>
</feature>
<dbReference type="PRINTS" id="PR02008">
    <property type="entry name" value="RCMTFAMILY"/>
</dbReference>
<dbReference type="GO" id="GO:0006355">
    <property type="term" value="P:regulation of DNA-templated transcription"/>
    <property type="evidence" value="ECO:0007669"/>
    <property type="project" value="InterPro"/>
</dbReference>
<dbReference type="SUPFAM" id="SSF53335">
    <property type="entry name" value="S-adenosyl-L-methionine-dependent methyltransferases"/>
    <property type="match status" value="1"/>
</dbReference>
<feature type="binding site" evidence="5">
    <location>
        <position position="335"/>
    </location>
    <ligand>
        <name>S-adenosyl-L-methionine</name>
        <dbReference type="ChEBI" id="CHEBI:59789"/>
    </ligand>
</feature>
<gene>
    <name evidence="7" type="primary">rsmB</name>
    <name evidence="7" type="ORF">H9758_08730</name>
</gene>
<dbReference type="CDD" id="cd02440">
    <property type="entry name" value="AdoMet_MTases"/>
    <property type="match status" value="1"/>
</dbReference>
<keyword evidence="4 5" id="KW-0694">RNA-binding</keyword>
<dbReference type="InterPro" id="IPR035926">
    <property type="entry name" value="NusB-like_sf"/>
</dbReference>
<organism evidence="7 8">
    <name type="scientific">Candidatus Mediterraneibacter faecipullorum</name>
    <dbReference type="NCBI Taxonomy" id="2838670"/>
    <lineage>
        <taxon>Bacteria</taxon>
        <taxon>Bacillati</taxon>
        <taxon>Bacillota</taxon>
        <taxon>Clostridia</taxon>
        <taxon>Lachnospirales</taxon>
        <taxon>Lachnospiraceae</taxon>
        <taxon>Mediterraneibacter</taxon>
    </lineage>
</organism>
<accession>A0A9D2NNT2</accession>
<dbReference type="Gene3D" id="3.40.50.150">
    <property type="entry name" value="Vaccinia Virus protein VP39"/>
    <property type="match status" value="1"/>
</dbReference>
<dbReference type="InterPro" id="IPR023267">
    <property type="entry name" value="RCMT"/>
</dbReference>
<reference evidence="7" key="2">
    <citation type="submission" date="2021-04" db="EMBL/GenBank/DDBJ databases">
        <authorList>
            <person name="Gilroy R."/>
        </authorList>
    </citation>
    <scope>NUCLEOTIDE SEQUENCE</scope>
    <source>
        <strain evidence="7">ChiW19-954</strain>
    </source>
</reference>
<evidence type="ECO:0000256" key="4">
    <source>
        <dbReference type="ARBA" id="ARBA00022884"/>
    </source>
</evidence>
<keyword evidence="1 5" id="KW-0489">Methyltransferase</keyword>
<dbReference type="InterPro" id="IPR049560">
    <property type="entry name" value="MeTrfase_RsmB-F_NOP2_cat"/>
</dbReference>
<dbReference type="Pfam" id="PF01029">
    <property type="entry name" value="NusB"/>
    <property type="match status" value="1"/>
</dbReference>
<dbReference type="Pfam" id="PF01189">
    <property type="entry name" value="Methyltr_RsmB-F"/>
    <property type="match status" value="1"/>
</dbReference>
<feature type="binding site" evidence="5">
    <location>
        <position position="308"/>
    </location>
    <ligand>
        <name>S-adenosyl-L-methionine</name>
        <dbReference type="ChEBI" id="CHEBI:59789"/>
    </ligand>
</feature>
<dbReference type="Gene3D" id="3.30.70.1170">
    <property type="entry name" value="Sun protein, domain 3"/>
    <property type="match status" value="1"/>
</dbReference>
<reference evidence="7" key="1">
    <citation type="journal article" date="2021" name="PeerJ">
        <title>Extensive microbial diversity within the chicken gut microbiome revealed by metagenomics and culture.</title>
        <authorList>
            <person name="Gilroy R."/>
            <person name="Ravi A."/>
            <person name="Getino M."/>
            <person name="Pursley I."/>
            <person name="Horton D.L."/>
            <person name="Alikhan N.F."/>
            <person name="Baker D."/>
            <person name="Gharbi K."/>
            <person name="Hall N."/>
            <person name="Watson M."/>
            <person name="Adriaenssens E.M."/>
            <person name="Foster-Nyarko E."/>
            <person name="Jarju S."/>
            <person name="Secka A."/>
            <person name="Antonio M."/>
            <person name="Oren A."/>
            <person name="Chaudhuri R.R."/>
            <person name="La Ragione R."/>
            <person name="Hildebrand F."/>
            <person name="Pallen M.J."/>
        </authorList>
    </citation>
    <scope>NUCLEOTIDE SEQUENCE</scope>
    <source>
        <strain evidence="7">ChiW19-954</strain>
    </source>
</reference>
<feature type="binding site" evidence="5">
    <location>
        <begin position="262"/>
        <end position="268"/>
    </location>
    <ligand>
        <name>S-adenosyl-L-methionine</name>
        <dbReference type="ChEBI" id="CHEBI:59789"/>
    </ligand>
</feature>
<dbReference type="Pfam" id="PF22458">
    <property type="entry name" value="RsmF-B_ferredox"/>
    <property type="match status" value="1"/>
</dbReference>
<dbReference type="PANTHER" id="PTHR22807:SF53">
    <property type="entry name" value="RIBOSOMAL RNA SMALL SUBUNIT METHYLTRANSFERASE B-RELATED"/>
    <property type="match status" value="1"/>
</dbReference>
<feature type="binding site" evidence="5">
    <location>
        <position position="353"/>
    </location>
    <ligand>
        <name>S-adenosyl-L-methionine</name>
        <dbReference type="ChEBI" id="CHEBI:59789"/>
    </ligand>
</feature>
<dbReference type="SUPFAM" id="SSF48013">
    <property type="entry name" value="NusB-like"/>
    <property type="match status" value="1"/>
</dbReference>
<keyword evidence="3 5" id="KW-0949">S-adenosyl-L-methionine</keyword>
<protein>
    <submittedName>
        <fullName evidence="7">16S rRNA (Cytosine(967)-C(5))-methyltransferase RsmB</fullName>
        <ecNumber evidence="7">2.1.1.176</ecNumber>
    </submittedName>
</protein>
<dbReference type="GO" id="GO:0003723">
    <property type="term" value="F:RNA binding"/>
    <property type="evidence" value="ECO:0007669"/>
    <property type="project" value="UniProtKB-UniRule"/>
</dbReference>
<evidence type="ECO:0000259" key="6">
    <source>
        <dbReference type="PROSITE" id="PS51686"/>
    </source>
</evidence>
<keyword evidence="2 5" id="KW-0808">Transferase</keyword>
<dbReference type="InterPro" id="IPR006027">
    <property type="entry name" value="NusB_RsmB_TIM44"/>
</dbReference>
<evidence type="ECO:0000256" key="3">
    <source>
        <dbReference type="ARBA" id="ARBA00022691"/>
    </source>
</evidence>
<dbReference type="GO" id="GO:0001510">
    <property type="term" value="P:RNA methylation"/>
    <property type="evidence" value="ECO:0007669"/>
    <property type="project" value="InterPro"/>
</dbReference>
<evidence type="ECO:0000256" key="2">
    <source>
        <dbReference type="ARBA" id="ARBA00022679"/>
    </source>
</evidence>